<dbReference type="PROSITE" id="PS51677">
    <property type="entry name" value="NODB"/>
    <property type="match status" value="1"/>
</dbReference>
<dbReference type="SUPFAM" id="SSF88713">
    <property type="entry name" value="Glycoside hydrolase/deacetylase"/>
    <property type="match status" value="1"/>
</dbReference>
<proteinExistence type="predicted"/>
<dbReference type="InterPro" id="IPR011330">
    <property type="entry name" value="Glyco_hydro/deAcase_b/a-brl"/>
</dbReference>
<evidence type="ECO:0000256" key="2">
    <source>
        <dbReference type="SAM" id="SignalP"/>
    </source>
</evidence>
<feature type="chain" id="PRO_5029006444" evidence="2">
    <location>
        <begin position="27"/>
        <end position="268"/>
    </location>
</feature>
<evidence type="ECO:0000313" key="5">
    <source>
        <dbReference type="Proteomes" id="UP000515489"/>
    </source>
</evidence>
<protein>
    <submittedName>
        <fullName evidence="4">Polysaccharide deacetylase family protein</fullName>
    </submittedName>
</protein>
<dbReference type="GO" id="GO:0005975">
    <property type="term" value="P:carbohydrate metabolic process"/>
    <property type="evidence" value="ECO:0007669"/>
    <property type="project" value="InterPro"/>
</dbReference>
<evidence type="ECO:0000259" key="3">
    <source>
        <dbReference type="PROSITE" id="PS51677"/>
    </source>
</evidence>
<dbReference type="GO" id="GO:0016810">
    <property type="term" value="F:hydrolase activity, acting on carbon-nitrogen (but not peptide) bonds"/>
    <property type="evidence" value="ECO:0007669"/>
    <property type="project" value="InterPro"/>
</dbReference>
<dbReference type="EMBL" id="CP060202">
    <property type="protein sequence ID" value="QNH64099.1"/>
    <property type="molecule type" value="Genomic_DNA"/>
</dbReference>
<gene>
    <name evidence="4" type="ORF">H4317_06890</name>
</gene>
<organism evidence="4 5">
    <name type="scientific">Hymenobacter sediminicola</name>
    <dbReference type="NCBI Taxonomy" id="2761579"/>
    <lineage>
        <taxon>Bacteria</taxon>
        <taxon>Pseudomonadati</taxon>
        <taxon>Bacteroidota</taxon>
        <taxon>Cytophagia</taxon>
        <taxon>Cytophagales</taxon>
        <taxon>Hymenobacteraceae</taxon>
        <taxon>Hymenobacter</taxon>
    </lineage>
</organism>
<keyword evidence="5" id="KW-1185">Reference proteome</keyword>
<dbReference type="Gene3D" id="3.20.20.370">
    <property type="entry name" value="Glycoside hydrolase/deacetylase"/>
    <property type="match status" value="2"/>
</dbReference>
<sequence length="268" mass="29986">MLRRLSLLCVLLILLEAGLGSVGAHAQVLRRPVPDKLVVLTFDDAALSHATYVAPLLRQYGFGATFFVCEFREPAFADKTKYMSWAQIRQLHRQGFEVGSHTLTHRHVNRLTQEQLGAELDSIEGRCHSNRIPRPVTFAYPGYDTAPTATTLLPARGYHLARAGGNRPYDPVTDNPLLIPSFSTSGPDTAKVLPALRQAQNGRIVVLTVHGVPDVAHDWVSTPPALFELYLRYLHDHHYTVVALRDLARYVNLPEAIRTIPPRYENLK</sequence>
<name>A0A7G7WCK6_9BACT</name>
<keyword evidence="1 2" id="KW-0732">Signal</keyword>
<dbReference type="InterPro" id="IPR051398">
    <property type="entry name" value="Polysacch_Deacetylase"/>
</dbReference>
<dbReference type="CDD" id="cd10918">
    <property type="entry name" value="CE4_NodB_like_5s_6s"/>
    <property type="match status" value="1"/>
</dbReference>
<feature type="signal peptide" evidence="2">
    <location>
        <begin position="1"/>
        <end position="26"/>
    </location>
</feature>
<evidence type="ECO:0000313" key="4">
    <source>
        <dbReference type="EMBL" id="QNH64099.1"/>
    </source>
</evidence>
<dbReference type="GO" id="GO:0005576">
    <property type="term" value="C:extracellular region"/>
    <property type="evidence" value="ECO:0007669"/>
    <property type="project" value="UniProtKB-SubCell"/>
</dbReference>
<reference evidence="4 5" key="1">
    <citation type="submission" date="2020-08" db="EMBL/GenBank/DDBJ databases">
        <title>Hymenobacter sp. S2-20-2 genome sequencing.</title>
        <authorList>
            <person name="Jin L."/>
        </authorList>
    </citation>
    <scope>NUCLEOTIDE SEQUENCE [LARGE SCALE GENOMIC DNA]</scope>
    <source>
        <strain evidence="4 5">S2-20-2</strain>
    </source>
</reference>
<dbReference type="Pfam" id="PF01522">
    <property type="entry name" value="Polysacc_deac_1"/>
    <property type="match status" value="1"/>
</dbReference>
<dbReference type="PANTHER" id="PTHR34216">
    <property type="match status" value="1"/>
</dbReference>
<feature type="domain" description="NodB homology" evidence="3">
    <location>
        <begin position="36"/>
        <end position="268"/>
    </location>
</feature>
<accession>A0A7G7WCK6</accession>
<dbReference type="PANTHER" id="PTHR34216:SF7">
    <property type="entry name" value="POLY-BETA-1,6-N-ACETYL-D-GLUCOSAMINE N-DEACETYLASE"/>
    <property type="match status" value="1"/>
</dbReference>
<dbReference type="KEGG" id="hsk:H4317_06890"/>
<dbReference type="InterPro" id="IPR002509">
    <property type="entry name" value="NODB_dom"/>
</dbReference>
<evidence type="ECO:0000256" key="1">
    <source>
        <dbReference type="ARBA" id="ARBA00022729"/>
    </source>
</evidence>
<dbReference type="AlphaFoldDB" id="A0A7G7WCK6"/>
<dbReference type="Proteomes" id="UP000515489">
    <property type="component" value="Chromosome"/>
</dbReference>